<comment type="caution">
    <text evidence="2">The sequence shown here is derived from an EMBL/GenBank/DDBJ whole genome shotgun (WGS) entry which is preliminary data.</text>
</comment>
<dbReference type="CDD" id="cd19543">
    <property type="entry name" value="DCL_NRPS"/>
    <property type="match status" value="1"/>
</dbReference>
<dbReference type="PROSITE" id="PS50075">
    <property type="entry name" value="CARRIER"/>
    <property type="match status" value="1"/>
</dbReference>
<dbReference type="Pfam" id="PF00501">
    <property type="entry name" value="AMP-binding"/>
    <property type="match status" value="1"/>
</dbReference>
<dbReference type="Gene3D" id="2.30.38.10">
    <property type="entry name" value="Luciferase, Domain 3"/>
    <property type="match status" value="1"/>
</dbReference>
<dbReference type="Gene3D" id="1.10.1200.10">
    <property type="entry name" value="ACP-like"/>
    <property type="match status" value="1"/>
</dbReference>
<dbReference type="InterPro" id="IPR009081">
    <property type="entry name" value="PP-bd_ACP"/>
</dbReference>
<dbReference type="Gene3D" id="3.30.300.30">
    <property type="match status" value="1"/>
</dbReference>
<dbReference type="EMBL" id="JACVFC010000007">
    <property type="protein sequence ID" value="MBC9934894.1"/>
    <property type="molecule type" value="Genomic_DNA"/>
</dbReference>
<dbReference type="Gene3D" id="3.30.559.10">
    <property type="entry name" value="Chloramphenicol acetyltransferase-like domain"/>
    <property type="match status" value="2"/>
</dbReference>
<dbReference type="InterPro" id="IPR036736">
    <property type="entry name" value="ACP-like_sf"/>
</dbReference>
<dbReference type="NCBIfam" id="TIGR01733">
    <property type="entry name" value="AA-adenyl-dom"/>
    <property type="match status" value="1"/>
</dbReference>
<evidence type="ECO:0000259" key="1">
    <source>
        <dbReference type="PROSITE" id="PS50075"/>
    </source>
</evidence>
<dbReference type="Proteomes" id="UP000659124">
    <property type="component" value="Unassembled WGS sequence"/>
</dbReference>
<dbReference type="SUPFAM" id="SSF47336">
    <property type="entry name" value="ACP-like"/>
    <property type="match status" value="1"/>
</dbReference>
<feature type="domain" description="Carrier" evidence="1">
    <location>
        <begin position="963"/>
        <end position="1038"/>
    </location>
</feature>
<gene>
    <name evidence="2" type="ORF">ICL07_31240</name>
</gene>
<evidence type="ECO:0000313" key="3">
    <source>
        <dbReference type="Proteomes" id="UP000659124"/>
    </source>
</evidence>
<dbReference type="RefSeq" id="WP_188091990.1">
    <property type="nucleotide sequence ID" value="NZ_JACVFC010000007.1"/>
</dbReference>
<dbReference type="Pfam" id="PF00550">
    <property type="entry name" value="PP-binding"/>
    <property type="match status" value="1"/>
</dbReference>
<protein>
    <submittedName>
        <fullName evidence="2">Amino acid adenylation domain-containing protein</fullName>
    </submittedName>
</protein>
<dbReference type="InterPro" id="IPR000873">
    <property type="entry name" value="AMP-dep_synth/lig_dom"/>
</dbReference>
<dbReference type="InterPro" id="IPR045851">
    <property type="entry name" value="AMP-bd_C_sf"/>
</dbReference>
<dbReference type="InterPro" id="IPR023213">
    <property type="entry name" value="CAT-like_dom_sf"/>
</dbReference>
<name>A0ABR7TWN4_9BACT</name>
<dbReference type="PANTHER" id="PTHR45527">
    <property type="entry name" value="NONRIBOSOMAL PEPTIDE SYNTHETASE"/>
    <property type="match status" value="1"/>
</dbReference>
<dbReference type="PANTHER" id="PTHR45527:SF1">
    <property type="entry name" value="FATTY ACID SYNTHASE"/>
    <property type="match status" value="1"/>
</dbReference>
<proteinExistence type="predicted"/>
<evidence type="ECO:0000313" key="2">
    <source>
        <dbReference type="EMBL" id="MBC9934894.1"/>
    </source>
</evidence>
<dbReference type="InterPro" id="IPR010071">
    <property type="entry name" value="AA_adenyl_dom"/>
</dbReference>
<dbReference type="SUPFAM" id="SSF52777">
    <property type="entry name" value="CoA-dependent acyltransferases"/>
    <property type="match status" value="4"/>
</dbReference>
<dbReference type="Pfam" id="PF00668">
    <property type="entry name" value="Condensation"/>
    <property type="match status" value="2"/>
</dbReference>
<dbReference type="InterPro" id="IPR001242">
    <property type="entry name" value="Condensation_dom"/>
</dbReference>
<keyword evidence="3" id="KW-1185">Reference proteome</keyword>
<organism evidence="2 3">
    <name type="scientific">Chitinophaga qingshengii</name>
    <dbReference type="NCBI Taxonomy" id="1569794"/>
    <lineage>
        <taxon>Bacteria</taxon>
        <taxon>Pseudomonadati</taxon>
        <taxon>Bacteroidota</taxon>
        <taxon>Chitinophagia</taxon>
        <taxon>Chitinophagales</taxon>
        <taxon>Chitinophagaceae</taxon>
        <taxon>Chitinophaga</taxon>
    </lineage>
</organism>
<sequence length="1468" mass="164791">MTIKDVYPLSPLQSGILYHSLREDVSNVYFLQFYCRMTGPVIPALVEEAFNEIFKRHEILRTVFNYDDLKKPVQLVLQERRVEFYQEDLRHLAPSFREEAVTSFRNRDYIRGFDLRKDVLLRVAMLQQSDHEFELFVSFHHILMDGWCLSILTYEFLEIYDSLLLKRPARLLPVTPYKHYIQWLDQQDQQRALDYWRQYLHGFEGFTPIGKQDHARGYTLEEEMLVLDEKATANIDRAAAQLEITVNALVQTAWGILLGCYNDVQDVVFGTVVSGRPADFKGVETMLGLFINSIPVRISFNDEASFGTVAKRAHTNSIDAINYHYCQLADLQALTPAGGRLIDHLLVFENYPVEEQIEGIILEQEQHEGDSLTISGVDIYERPNYDLSIAIIPGKHLHFIFKYNSFVHNRKWVQQLVNRFGAILQQVGENPHTLISAINMVTTEEQETLLAKGAGKTMSLPADETAVTLFEKKVAAAPEQAALLNGSLSITYRELNEKANILAHTLCDRYNVKKGDFVALVMERSEWAVIGLMGIWKAGAVYVPIDPAHPAQRIESILQQTGVRVLITDSNTMFQVMEYYSGTLLALDIELDTLPPHTHNPVPVCTQQDISYVIYTSGSTGTPNGVLITHEGQLNMFYSQAARFSPGEADNVLQFASLSFDASVWEISMALLSGATLVIAGKAQINDGDTFTNYLNLHRISIATLPPAYVNSVDLSVAHALRILITAGEEARPEDAERYSRQLVYFNAYGPSEYSVCITAYQEIPGHRKSVSVPVGTPFLNTQVYILDKHLRLTPDGVAGEICVSGKGMSPGYLHNPALTAERFVPDPYKPGEKLYRTGDYGRWTDDGNLEFLGRKDTQIKIRGYRVEIAEVTAALQKIKEIKDAFILANRDKTKGDVYLTGYYVAPAALDEASLREQLALLLPAYMIPAFLVWIAALPLNTNGKVDKAQLPAPMANAPEQAELLDAGEEVLAGIWTDVLGVSINSRKADFFHNGGHSLKVIQLVSRIGKAFSVRFDLKDVFNHTLLMDQMAFIRQMQLAGSESLAPLPEQPWYASSPAQQHLWALCRQEQGTAAYTIAQVVRLSGRLNKTALEKAFAYMVARHEALRTTITVVDNKPCLLIRPEGYYQSLVSFSDVDSQDAVPPFDPEAGPLFHFRVSKQEENEYVLSLTFDQMIADSHSTAIFARELLETYHAFSNGMEPAHEVLSIQYKEYAAWLNQQLEGSRLKEYRKSWLDTFKDRVPQVKWPQDFRWSDNRRTEAQSISSTLNNTISDALAQLCLQQDVSLFVAIRAAVQVLLYGYTGETDIVTGMLADGRSHQELKHVMGCFSNLLPLRVSCREEDVFPQLLEKTAESIALALRHQYYPLDLLQKDLGNTLLLNVMVVEQGQAVSPGNHELIFAFTSGDDGIILTLTYAGIFRPACITAMLDDLCVLLTSIAHDSDQTLMRLKSAVTQKMVVSGPAGDDQY</sequence>
<dbReference type="SUPFAM" id="SSF56801">
    <property type="entry name" value="Acetyl-CoA synthetase-like"/>
    <property type="match status" value="1"/>
</dbReference>
<dbReference type="Gene3D" id="3.30.559.30">
    <property type="entry name" value="Nonribosomal peptide synthetase, condensation domain"/>
    <property type="match status" value="2"/>
</dbReference>
<reference evidence="2 3" key="1">
    <citation type="submission" date="2020-09" db="EMBL/GenBank/DDBJ databases">
        <title>Genome sequences of type strains of Chitinophaga qingshengii and Chitinophaga varians.</title>
        <authorList>
            <person name="Kittiwongwattana C."/>
        </authorList>
    </citation>
    <scope>NUCLEOTIDE SEQUENCE [LARGE SCALE GENOMIC DNA]</scope>
    <source>
        <strain evidence="2 3">JCM 30026</strain>
    </source>
</reference>
<dbReference type="Gene3D" id="3.40.50.980">
    <property type="match status" value="2"/>
</dbReference>
<accession>A0ABR7TWN4</accession>
<dbReference type="CDD" id="cd05930">
    <property type="entry name" value="A_NRPS"/>
    <property type="match status" value="1"/>
</dbReference>